<dbReference type="Proteomes" id="UP000324222">
    <property type="component" value="Unassembled WGS sequence"/>
</dbReference>
<keyword evidence="2" id="KW-1185">Reference proteome</keyword>
<protein>
    <submittedName>
        <fullName evidence="1">Uncharacterized protein</fullName>
    </submittedName>
</protein>
<dbReference type="AlphaFoldDB" id="A0A5B7EHJ8"/>
<organism evidence="1 2">
    <name type="scientific">Portunus trituberculatus</name>
    <name type="common">Swimming crab</name>
    <name type="synonym">Neptunus trituberculatus</name>
    <dbReference type="NCBI Taxonomy" id="210409"/>
    <lineage>
        <taxon>Eukaryota</taxon>
        <taxon>Metazoa</taxon>
        <taxon>Ecdysozoa</taxon>
        <taxon>Arthropoda</taxon>
        <taxon>Crustacea</taxon>
        <taxon>Multicrustacea</taxon>
        <taxon>Malacostraca</taxon>
        <taxon>Eumalacostraca</taxon>
        <taxon>Eucarida</taxon>
        <taxon>Decapoda</taxon>
        <taxon>Pleocyemata</taxon>
        <taxon>Brachyura</taxon>
        <taxon>Eubrachyura</taxon>
        <taxon>Portunoidea</taxon>
        <taxon>Portunidae</taxon>
        <taxon>Portuninae</taxon>
        <taxon>Portunus</taxon>
    </lineage>
</organism>
<sequence length="145" mass="15860">MDGTNIGLTVRHYISEVQGQGVSVCNAVHCQDTFSGAHKNSCSRSTRYLAFEASGTAIRHKEYPPELLADLETLGAPLITPQQHGEGWRVCVQGGQQYGSAVNVGDPQQSNGGTFRGCLFHVAGHHRPRWSVLRYPLLVENENKT</sequence>
<name>A0A5B7EHJ8_PORTR</name>
<accession>A0A5B7EHJ8</accession>
<reference evidence="1 2" key="1">
    <citation type="submission" date="2019-05" db="EMBL/GenBank/DDBJ databases">
        <title>Another draft genome of Portunus trituberculatus and its Hox gene families provides insights of decapod evolution.</title>
        <authorList>
            <person name="Jeong J.-H."/>
            <person name="Song I."/>
            <person name="Kim S."/>
            <person name="Choi T."/>
            <person name="Kim D."/>
            <person name="Ryu S."/>
            <person name="Kim W."/>
        </authorList>
    </citation>
    <scope>NUCLEOTIDE SEQUENCE [LARGE SCALE GENOMIC DNA]</scope>
    <source>
        <tissue evidence="1">Muscle</tissue>
    </source>
</reference>
<comment type="caution">
    <text evidence="1">The sequence shown here is derived from an EMBL/GenBank/DDBJ whole genome shotgun (WGS) entry which is preliminary data.</text>
</comment>
<dbReference type="EMBL" id="VSRR010002543">
    <property type="protein sequence ID" value="MPC32004.1"/>
    <property type="molecule type" value="Genomic_DNA"/>
</dbReference>
<evidence type="ECO:0000313" key="2">
    <source>
        <dbReference type="Proteomes" id="UP000324222"/>
    </source>
</evidence>
<proteinExistence type="predicted"/>
<evidence type="ECO:0000313" key="1">
    <source>
        <dbReference type="EMBL" id="MPC32004.1"/>
    </source>
</evidence>
<gene>
    <name evidence="1" type="ORF">E2C01_025305</name>
</gene>